<keyword evidence="1" id="KW-0472">Membrane</keyword>
<dbReference type="InterPro" id="IPR011335">
    <property type="entry name" value="Restrct_endonuc-II-like"/>
</dbReference>
<reference evidence="3 4" key="1">
    <citation type="submission" date="2020-03" db="EMBL/GenBank/DDBJ databases">
        <title>Genomic Encyclopedia of Type Strains, Phase IV (KMG-IV): sequencing the most valuable type-strain genomes for metagenomic binning, comparative biology and taxonomic classification.</title>
        <authorList>
            <person name="Goeker M."/>
        </authorList>
    </citation>
    <scope>NUCLEOTIDE SEQUENCE [LARGE SCALE GENOMIC DNA]</scope>
    <source>
        <strain evidence="3 4">DSM 105096</strain>
    </source>
</reference>
<gene>
    <name evidence="3" type="ORF">GGR27_000611</name>
</gene>
<dbReference type="SUPFAM" id="SSF52980">
    <property type="entry name" value="Restriction endonuclease-like"/>
    <property type="match status" value="1"/>
</dbReference>
<feature type="domain" description="Putative restriction endonuclease" evidence="2">
    <location>
        <begin position="12"/>
        <end position="177"/>
    </location>
</feature>
<dbReference type="InterPro" id="IPR012296">
    <property type="entry name" value="Nuclease_put_TT1808"/>
</dbReference>
<evidence type="ECO:0000313" key="3">
    <source>
        <dbReference type="EMBL" id="NJC25130.1"/>
    </source>
</evidence>
<evidence type="ECO:0000259" key="2">
    <source>
        <dbReference type="Pfam" id="PF05685"/>
    </source>
</evidence>
<dbReference type="GO" id="GO:0004519">
    <property type="term" value="F:endonuclease activity"/>
    <property type="evidence" value="ECO:0007669"/>
    <property type="project" value="UniProtKB-KW"/>
</dbReference>
<dbReference type="Proteomes" id="UP000770785">
    <property type="component" value="Unassembled WGS sequence"/>
</dbReference>
<evidence type="ECO:0000313" key="4">
    <source>
        <dbReference type="Proteomes" id="UP000770785"/>
    </source>
</evidence>
<dbReference type="EMBL" id="JAATJH010000001">
    <property type="protein sequence ID" value="NJC25130.1"/>
    <property type="molecule type" value="Genomic_DNA"/>
</dbReference>
<dbReference type="Gene3D" id="3.90.1570.10">
    <property type="entry name" value="tt1808, chain A"/>
    <property type="match status" value="1"/>
</dbReference>
<dbReference type="Pfam" id="PF05685">
    <property type="entry name" value="Uma2"/>
    <property type="match status" value="1"/>
</dbReference>
<protein>
    <submittedName>
        <fullName evidence="3">Uma2 family endonuclease</fullName>
    </submittedName>
</protein>
<proteinExistence type="predicted"/>
<accession>A0ABX0X7V2</accession>
<sequence>MGQPQASDLSLQDYLAIESEDDIRYEYHHGEIFAMAGGSLAHALIVANLGFLLIRETRANGNDCRAFTSELKVEVSEGSRYVYPDASVVCPKPNESHVLKGSVRNPKVVVEVISPSSAGYDQGAKRRYYFFIPSVEEYLLVEQDSPVVTLYRRRKGDDLYRIITIEGLEETIELTSINVELTLKEIYQDVDFTTASK</sequence>
<keyword evidence="3" id="KW-0255">Endonuclease</keyword>
<keyword evidence="1" id="KW-0812">Transmembrane</keyword>
<dbReference type="CDD" id="cd06260">
    <property type="entry name" value="DUF820-like"/>
    <property type="match status" value="1"/>
</dbReference>
<keyword evidence="4" id="KW-1185">Reference proteome</keyword>
<organism evidence="3 4">
    <name type="scientific">Neolewinella antarctica</name>
    <dbReference type="NCBI Taxonomy" id="442734"/>
    <lineage>
        <taxon>Bacteria</taxon>
        <taxon>Pseudomonadati</taxon>
        <taxon>Bacteroidota</taxon>
        <taxon>Saprospiria</taxon>
        <taxon>Saprospirales</taxon>
        <taxon>Lewinellaceae</taxon>
        <taxon>Neolewinella</taxon>
    </lineage>
</organism>
<feature type="transmembrane region" description="Helical" evidence="1">
    <location>
        <begin position="32"/>
        <end position="54"/>
    </location>
</feature>
<dbReference type="InterPro" id="IPR008538">
    <property type="entry name" value="Uma2"/>
</dbReference>
<evidence type="ECO:0000256" key="1">
    <source>
        <dbReference type="SAM" id="Phobius"/>
    </source>
</evidence>
<name>A0ABX0X7V2_9BACT</name>
<comment type="caution">
    <text evidence="3">The sequence shown here is derived from an EMBL/GenBank/DDBJ whole genome shotgun (WGS) entry which is preliminary data.</text>
</comment>
<dbReference type="RefSeq" id="WP_168035898.1">
    <property type="nucleotide sequence ID" value="NZ_JAATJH010000001.1"/>
</dbReference>
<keyword evidence="1" id="KW-1133">Transmembrane helix</keyword>
<dbReference type="PANTHER" id="PTHR36558:SF1">
    <property type="entry name" value="RESTRICTION ENDONUCLEASE DOMAIN-CONTAINING PROTEIN-RELATED"/>
    <property type="match status" value="1"/>
</dbReference>
<dbReference type="PANTHER" id="PTHR36558">
    <property type="entry name" value="GLR1098 PROTEIN"/>
    <property type="match status" value="1"/>
</dbReference>
<keyword evidence="3" id="KW-0540">Nuclease</keyword>
<keyword evidence="3" id="KW-0378">Hydrolase</keyword>